<reference evidence="1 2" key="1">
    <citation type="submission" date="2015-06" db="EMBL/GenBank/DDBJ databases">
        <title>Cloning and characterization of the uncialamcin biosynthetic gene cluster.</title>
        <authorList>
            <person name="Yan X."/>
            <person name="Huang T."/>
            <person name="Ge H."/>
            <person name="Shen B."/>
        </authorList>
    </citation>
    <scope>NUCLEOTIDE SEQUENCE [LARGE SCALE GENOMIC DNA]</scope>
    <source>
        <strain evidence="1 2">DCA2648</strain>
    </source>
</reference>
<gene>
    <name evidence="1" type="ORF">AB852_01815</name>
</gene>
<organism evidence="1 2">
    <name type="scientific">Streptomyces uncialis</name>
    <dbReference type="NCBI Taxonomy" id="1048205"/>
    <lineage>
        <taxon>Bacteria</taxon>
        <taxon>Bacillati</taxon>
        <taxon>Actinomycetota</taxon>
        <taxon>Actinomycetes</taxon>
        <taxon>Kitasatosporales</taxon>
        <taxon>Streptomycetaceae</taxon>
        <taxon>Streptomyces</taxon>
    </lineage>
</organism>
<proteinExistence type="predicted"/>
<name>A0A1Q4VCL5_9ACTN</name>
<dbReference type="EMBL" id="LFBV01000001">
    <property type="protein sequence ID" value="OKH95577.1"/>
    <property type="molecule type" value="Genomic_DNA"/>
</dbReference>
<evidence type="ECO:0000313" key="1">
    <source>
        <dbReference type="EMBL" id="OKH95577.1"/>
    </source>
</evidence>
<accession>A0A1Q4VCL5</accession>
<evidence type="ECO:0000313" key="2">
    <source>
        <dbReference type="Proteomes" id="UP000186455"/>
    </source>
</evidence>
<dbReference type="AlphaFoldDB" id="A0A1Q4VCL5"/>
<sequence>MRDHIPPDPYVFAWPPCRCPLPDCPDREGADLQREREEAARTARSRLEARIRLENDRRRRLGTYWRLL</sequence>
<dbReference type="STRING" id="1048205.AB852_01815"/>
<comment type="caution">
    <text evidence="1">The sequence shown here is derived from an EMBL/GenBank/DDBJ whole genome shotgun (WGS) entry which is preliminary data.</text>
</comment>
<dbReference type="Proteomes" id="UP000186455">
    <property type="component" value="Unassembled WGS sequence"/>
</dbReference>
<protein>
    <submittedName>
        <fullName evidence="1">Uncharacterized protein</fullName>
    </submittedName>
</protein>
<dbReference type="RefSeq" id="WP_073782898.1">
    <property type="nucleotide sequence ID" value="NZ_LFBV01000001.1"/>
</dbReference>
<keyword evidence="2" id="KW-1185">Reference proteome</keyword>